<name>A0A1D7QP09_9SPHI</name>
<dbReference type="AlphaFoldDB" id="A0A1D7QP09"/>
<protein>
    <recommendedName>
        <fullName evidence="1">ABM domain-containing protein</fullName>
    </recommendedName>
</protein>
<evidence type="ECO:0000313" key="2">
    <source>
        <dbReference type="EMBL" id="AOM80420.1"/>
    </source>
</evidence>
<dbReference type="PANTHER" id="PTHR33336:SF15">
    <property type="entry name" value="ABM DOMAIN-CONTAINING PROTEIN"/>
    <property type="match status" value="1"/>
</dbReference>
<organism evidence="2 3">
    <name type="scientific">Pedobacter steynii</name>
    <dbReference type="NCBI Taxonomy" id="430522"/>
    <lineage>
        <taxon>Bacteria</taxon>
        <taxon>Pseudomonadati</taxon>
        <taxon>Bacteroidota</taxon>
        <taxon>Sphingobacteriia</taxon>
        <taxon>Sphingobacteriales</taxon>
        <taxon>Sphingobacteriaceae</taxon>
        <taxon>Pedobacter</taxon>
    </lineage>
</organism>
<dbReference type="SUPFAM" id="SSF54909">
    <property type="entry name" value="Dimeric alpha+beta barrel"/>
    <property type="match status" value="1"/>
</dbReference>
<dbReference type="Gene3D" id="3.30.70.100">
    <property type="match status" value="1"/>
</dbReference>
<dbReference type="OrthoDB" id="1120859at2"/>
<dbReference type="InterPro" id="IPR050744">
    <property type="entry name" value="AI-2_Isomerase_LsrG"/>
</dbReference>
<dbReference type="RefSeq" id="WP_069382079.1">
    <property type="nucleotide sequence ID" value="NZ_CP017141.1"/>
</dbReference>
<dbReference type="InterPro" id="IPR007138">
    <property type="entry name" value="ABM_dom"/>
</dbReference>
<accession>A0A1D7QP09</accession>
<proteinExistence type="predicted"/>
<dbReference type="PROSITE" id="PS51725">
    <property type="entry name" value="ABM"/>
    <property type="match status" value="1"/>
</dbReference>
<dbReference type="EMBL" id="CP017141">
    <property type="protein sequence ID" value="AOM80420.1"/>
    <property type="molecule type" value="Genomic_DNA"/>
</dbReference>
<dbReference type="InterPro" id="IPR011008">
    <property type="entry name" value="Dimeric_a/b-barrel"/>
</dbReference>
<feature type="domain" description="ABM" evidence="1">
    <location>
        <begin position="2"/>
        <end position="92"/>
    </location>
</feature>
<gene>
    <name evidence="2" type="ORF">BFS30_26600</name>
</gene>
<dbReference type="KEGG" id="psty:BFS30_26600"/>
<sequence>MLIRLVKMHFSADSVAKFKETFQAVQPKIAAFKGCSAVQLLQDNTNPDVFFTISHWEDEQHLEDYRQSPLFRETWAIVKPMFLSKAEAWSLLAP</sequence>
<dbReference type="GO" id="GO:0003824">
    <property type="term" value="F:catalytic activity"/>
    <property type="evidence" value="ECO:0007669"/>
    <property type="project" value="TreeGrafter"/>
</dbReference>
<dbReference type="Pfam" id="PF03992">
    <property type="entry name" value="ABM"/>
    <property type="match status" value="1"/>
</dbReference>
<evidence type="ECO:0000259" key="1">
    <source>
        <dbReference type="PROSITE" id="PS51725"/>
    </source>
</evidence>
<dbReference type="Proteomes" id="UP000094313">
    <property type="component" value="Chromosome"/>
</dbReference>
<evidence type="ECO:0000313" key="3">
    <source>
        <dbReference type="Proteomes" id="UP000094313"/>
    </source>
</evidence>
<reference evidence="2 3" key="1">
    <citation type="submission" date="2016-08" db="EMBL/GenBank/DDBJ databases">
        <authorList>
            <person name="Seilhamer J.J."/>
        </authorList>
    </citation>
    <scope>NUCLEOTIDE SEQUENCE [LARGE SCALE GENOMIC DNA]</scope>
    <source>
        <strain evidence="2 3">DX4</strain>
    </source>
</reference>
<keyword evidence="3" id="KW-1185">Reference proteome</keyword>
<dbReference type="PANTHER" id="PTHR33336">
    <property type="entry name" value="QUINOL MONOOXYGENASE YGIN-RELATED"/>
    <property type="match status" value="1"/>
</dbReference>